<comment type="caution">
    <text evidence="2">The sequence shown here is derived from an EMBL/GenBank/DDBJ whole genome shotgun (WGS) entry which is preliminary data.</text>
</comment>
<keyword evidence="1" id="KW-0472">Membrane</keyword>
<feature type="transmembrane region" description="Helical" evidence="1">
    <location>
        <begin position="6"/>
        <end position="26"/>
    </location>
</feature>
<evidence type="ECO:0000256" key="1">
    <source>
        <dbReference type="SAM" id="Phobius"/>
    </source>
</evidence>
<gene>
    <name evidence="2" type="ORF">HB907_17465</name>
</gene>
<dbReference type="AlphaFoldDB" id="A0A841ZZR4"/>
<evidence type="ECO:0000313" key="2">
    <source>
        <dbReference type="EMBL" id="MBC1567201.1"/>
    </source>
</evidence>
<sequence>MSEINWWIQVVIPMATIVFVAFNYFLSKAKFKEASTVSDENLKLSKKNYELAKRNKELTEINNNVSSREFYKELYDGIYSVYYLYEKAAYEITYGGDFDELDFGPWTDIKSDAMRSVNGYENIGVDSETFEKIESGLNAFRYCLPKDILKQLEKTRAVAKAAAYPKMLERFYNPSINPELEGNEQNIFDRDKELFKMIEEFLEMMSAKRYY</sequence>
<reference evidence="2 3" key="1">
    <citation type="submission" date="2020-03" db="EMBL/GenBank/DDBJ databases">
        <title>Soil Listeria distribution.</title>
        <authorList>
            <person name="Liao J."/>
            <person name="Wiedmann M."/>
        </authorList>
    </citation>
    <scope>NUCLEOTIDE SEQUENCE [LARGE SCALE GENOMIC DNA]</scope>
    <source>
        <strain evidence="2 3">FSL L7-1427</strain>
    </source>
</reference>
<protein>
    <recommendedName>
        <fullName evidence="4">DUF4375 domain-containing protein</fullName>
    </recommendedName>
</protein>
<dbReference type="RefSeq" id="WP_185419034.1">
    <property type="nucleotide sequence ID" value="NZ_JAARRU010000010.1"/>
</dbReference>
<evidence type="ECO:0008006" key="4">
    <source>
        <dbReference type="Google" id="ProtNLM"/>
    </source>
</evidence>
<evidence type="ECO:0000313" key="3">
    <source>
        <dbReference type="Proteomes" id="UP000586951"/>
    </source>
</evidence>
<keyword evidence="1" id="KW-1133">Transmembrane helix</keyword>
<dbReference type="EMBL" id="JAARRU010000010">
    <property type="protein sequence ID" value="MBC1567201.1"/>
    <property type="molecule type" value="Genomic_DNA"/>
</dbReference>
<proteinExistence type="predicted"/>
<accession>A0A841ZZR4</accession>
<dbReference type="Proteomes" id="UP000586951">
    <property type="component" value="Unassembled WGS sequence"/>
</dbReference>
<organism evidence="2 3">
    <name type="scientific">Listeria booriae</name>
    <dbReference type="NCBI Taxonomy" id="1552123"/>
    <lineage>
        <taxon>Bacteria</taxon>
        <taxon>Bacillati</taxon>
        <taxon>Bacillota</taxon>
        <taxon>Bacilli</taxon>
        <taxon>Bacillales</taxon>
        <taxon>Listeriaceae</taxon>
        <taxon>Listeria</taxon>
    </lineage>
</organism>
<name>A0A841ZZR4_9LIST</name>
<keyword evidence="1" id="KW-0812">Transmembrane</keyword>